<comment type="caution">
    <text evidence="2">The sequence shown here is derived from an EMBL/GenBank/DDBJ whole genome shotgun (WGS) entry which is preliminary data.</text>
</comment>
<keyword evidence="3" id="KW-1185">Reference proteome</keyword>
<dbReference type="EMBL" id="CAWUON010000019">
    <property type="protein sequence ID" value="CAK7266470.1"/>
    <property type="molecule type" value="Genomic_DNA"/>
</dbReference>
<evidence type="ECO:0000313" key="3">
    <source>
        <dbReference type="Proteomes" id="UP001642502"/>
    </source>
</evidence>
<dbReference type="Pfam" id="PF13668">
    <property type="entry name" value="Ferritin_2"/>
    <property type="match status" value="1"/>
</dbReference>
<sequence length="364" mass="38040">MLYKTILSAAVLASSAFARPTSQLPADGFPNPDAKQLSSISNAASGQLSNAPPPPALNASSVPIFQLINFNENFEVAFFNSLIHNITTGVSGFQMPFAQEKKALLSVLKTVLAQEELHAINAAGVVGHFGGVVPAPCVYKFPTTDLISAINLAETFTSLVLGTLQDASEGLSINGDHGPVRAVGSVIGQEGEQNGYFRNLLNLKPSEKPFLTTSIAEFAFSALQDFVVSCPFDIASTIPIPIHPTINVLNGTYAAIRNESLTFTTDLTNVTAAQPFIGNSSAVTKGLYMTYFTGQDAPVSVPVANASFSGNVLTFSAMFPYHEFVMDGLTLGALTTSGNLSSPAAVGAATLAAPALINIANHIV</sequence>
<organism evidence="2 3">
    <name type="scientific">Sporothrix epigloea</name>
    <dbReference type="NCBI Taxonomy" id="1892477"/>
    <lineage>
        <taxon>Eukaryota</taxon>
        <taxon>Fungi</taxon>
        <taxon>Dikarya</taxon>
        <taxon>Ascomycota</taxon>
        <taxon>Pezizomycotina</taxon>
        <taxon>Sordariomycetes</taxon>
        <taxon>Sordariomycetidae</taxon>
        <taxon>Ophiostomatales</taxon>
        <taxon>Ophiostomataceae</taxon>
        <taxon>Sporothrix</taxon>
    </lineage>
</organism>
<name>A0ABP0DH61_9PEZI</name>
<evidence type="ECO:0000256" key="1">
    <source>
        <dbReference type="SAM" id="SignalP"/>
    </source>
</evidence>
<evidence type="ECO:0008006" key="4">
    <source>
        <dbReference type="Google" id="ProtNLM"/>
    </source>
</evidence>
<reference evidence="2 3" key="1">
    <citation type="submission" date="2024-01" db="EMBL/GenBank/DDBJ databases">
        <authorList>
            <person name="Allen C."/>
            <person name="Tagirdzhanova G."/>
        </authorList>
    </citation>
    <scope>NUCLEOTIDE SEQUENCE [LARGE SCALE GENOMIC DNA]</scope>
    <source>
        <strain evidence="2 3">CBS 119000</strain>
    </source>
</reference>
<proteinExistence type="predicted"/>
<gene>
    <name evidence="2" type="ORF">SEPCBS119000_002039</name>
</gene>
<protein>
    <recommendedName>
        <fullName evidence="4">Sexual development protein</fullName>
    </recommendedName>
</protein>
<feature type="chain" id="PRO_5047280792" description="Sexual development protein" evidence="1">
    <location>
        <begin position="19"/>
        <end position="364"/>
    </location>
</feature>
<evidence type="ECO:0000313" key="2">
    <source>
        <dbReference type="EMBL" id="CAK7266470.1"/>
    </source>
</evidence>
<keyword evidence="1" id="KW-0732">Signal</keyword>
<dbReference type="Proteomes" id="UP001642502">
    <property type="component" value="Unassembled WGS sequence"/>
</dbReference>
<feature type="signal peptide" evidence="1">
    <location>
        <begin position="1"/>
        <end position="18"/>
    </location>
</feature>
<accession>A0ABP0DH61</accession>